<evidence type="ECO:0000313" key="1">
    <source>
        <dbReference type="EMBL" id="CAB4162267.1"/>
    </source>
</evidence>
<protein>
    <submittedName>
        <fullName evidence="1">Uncharacterized protein</fullName>
    </submittedName>
</protein>
<sequence length="86" mass="9944">MAKKREGYVFEVEILPGSKSNPEDMALIITIFGMDQKLDIQDMITTAQARYYMSIRPDGSIPPVLRQQVVRILEKYRKRVVKAVEE</sequence>
<accession>A0A6J5NTE9</accession>
<dbReference type="EMBL" id="LR796723">
    <property type="protein sequence ID" value="CAB4162267.1"/>
    <property type="molecule type" value="Genomic_DNA"/>
</dbReference>
<proteinExistence type="predicted"/>
<reference evidence="1" key="1">
    <citation type="submission" date="2020-04" db="EMBL/GenBank/DDBJ databases">
        <authorList>
            <person name="Chiriac C."/>
            <person name="Salcher M."/>
            <person name="Ghai R."/>
            <person name="Kavagutti S V."/>
        </authorList>
    </citation>
    <scope>NUCLEOTIDE SEQUENCE</scope>
</reference>
<name>A0A6J5NTE9_9CAUD</name>
<gene>
    <name evidence="1" type="ORF">UFOVP777_33</name>
</gene>
<organism evidence="1">
    <name type="scientific">uncultured Caudovirales phage</name>
    <dbReference type="NCBI Taxonomy" id="2100421"/>
    <lineage>
        <taxon>Viruses</taxon>
        <taxon>Duplodnaviria</taxon>
        <taxon>Heunggongvirae</taxon>
        <taxon>Uroviricota</taxon>
        <taxon>Caudoviricetes</taxon>
        <taxon>Peduoviridae</taxon>
        <taxon>Maltschvirus</taxon>
        <taxon>Maltschvirus maltsch</taxon>
    </lineage>
</organism>